<proteinExistence type="predicted"/>
<dbReference type="NCBIfam" id="TIGR01603">
    <property type="entry name" value="maj_tail_phi13"/>
    <property type="match status" value="1"/>
</dbReference>
<reference evidence="1 2" key="1">
    <citation type="submission" date="2019-01" db="EMBL/GenBank/DDBJ databases">
        <title>Chengkuizengella sp. nov., isolated from deep-sea sediment of East Pacific Ocean.</title>
        <authorList>
            <person name="Yang J."/>
            <person name="Lai Q."/>
            <person name="Shao Z."/>
        </authorList>
    </citation>
    <scope>NUCLEOTIDE SEQUENCE [LARGE SCALE GENOMIC DNA]</scope>
    <source>
        <strain evidence="1 2">YPA3-1-1</strain>
    </source>
</reference>
<dbReference type="InterPro" id="IPR006490">
    <property type="entry name" value="Maj_tail_phi13"/>
</dbReference>
<accession>A0A6N9Q756</accession>
<dbReference type="OrthoDB" id="3078218at2"/>
<dbReference type="InterPro" id="IPR006724">
    <property type="entry name" value="Phage_TTP"/>
</dbReference>
<name>A0A6N9Q756_9BACL</name>
<evidence type="ECO:0000313" key="2">
    <source>
        <dbReference type="Proteomes" id="UP000448943"/>
    </source>
</evidence>
<gene>
    <name evidence="1" type="ORF">ERL59_17430</name>
</gene>
<organism evidence="1 2">
    <name type="scientific">Chengkuizengella marina</name>
    <dbReference type="NCBI Taxonomy" id="2507566"/>
    <lineage>
        <taxon>Bacteria</taxon>
        <taxon>Bacillati</taxon>
        <taxon>Bacillota</taxon>
        <taxon>Bacilli</taxon>
        <taxon>Bacillales</taxon>
        <taxon>Paenibacillaceae</taxon>
        <taxon>Chengkuizengella</taxon>
    </lineage>
</organism>
<dbReference type="Proteomes" id="UP000448943">
    <property type="component" value="Unassembled WGS sequence"/>
</dbReference>
<evidence type="ECO:0000313" key="1">
    <source>
        <dbReference type="EMBL" id="NBI30735.1"/>
    </source>
</evidence>
<dbReference type="Pfam" id="PF04630">
    <property type="entry name" value="Phage_TTP_1"/>
    <property type="match status" value="1"/>
</dbReference>
<protein>
    <submittedName>
        <fullName evidence="1">Phage tail protein</fullName>
    </submittedName>
</protein>
<sequence length="190" mass="20967">MLVSIIIGLKNIHVAELLTDNETEAIYDTPKRLALAIEAKIKPNVNTATLYADDGPAATESSLGDIEVELNIDSLSTEMQEFLLGHEVNAEGVLIKKSDDQAPYVALGFNSPTSDGQNQFVWLYKGKFELPEANYKTKGENIEYQTPTITGKFIKREFDNAWKATVMSGDAGVLETVINNWFTSVYKEAA</sequence>
<dbReference type="EMBL" id="SIJB01000038">
    <property type="protein sequence ID" value="NBI30735.1"/>
    <property type="molecule type" value="Genomic_DNA"/>
</dbReference>
<keyword evidence="2" id="KW-1185">Reference proteome</keyword>
<comment type="caution">
    <text evidence="1">The sequence shown here is derived from an EMBL/GenBank/DDBJ whole genome shotgun (WGS) entry which is preliminary data.</text>
</comment>
<dbReference type="AlphaFoldDB" id="A0A6N9Q756"/>